<dbReference type="InterPro" id="IPR002716">
    <property type="entry name" value="PIN_dom"/>
</dbReference>
<evidence type="ECO:0000259" key="9">
    <source>
        <dbReference type="Pfam" id="PF01850"/>
    </source>
</evidence>
<keyword evidence="2 8" id="KW-1277">Toxin-antitoxin system</keyword>
<name>A0A2N3WRK6_9PSEU</name>
<dbReference type="InterPro" id="IPR022907">
    <property type="entry name" value="VapC_family"/>
</dbReference>
<feature type="binding site" evidence="8">
    <location>
        <position position="99"/>
    </location>
    <ligand>
        <name>Mg(2+)</name>
        <dbReference type="ChEBI" id="CHEBI:18420"/>
    </ligand>
</feature>
<evidence type="ECO:0000256" key="6">
    <source>
        <dbReference type="ARBA" id="ARBA00022842"/>
    </source>
</evidence>
<reference evidence="10 11" key="1">
    <citation type="submission" date="2017-12" db="EMBL/GenBank/DDBJ databases">
        <title>Sequencing the genomes of 1000 Actinobacteria strains.</title>
        <authorList>
            <person name="Klenk H.-P."/>
        </authorList>
    </citation>
    <scope>NUCLEOTIDE SEQUENCE [LARGE SCALE GENOMIC DNA]</scope>
    <source>
        <strain evidence="10 11">DSM 45165</strain>
    </source>
</reference>
<feature type="binding site" evidence="8">
    <location>
        <position position="4"/>
    </location>
    <ligand>
        <name>Mg(2+)</name>
        <dbReference type="ChEBI" id="CHEBI:18420"/>
    </ligand>
</feature>
<dbReference type="PANTHER" id="PTHR33653">
    <property type="entry name" value="RIBONUCLEASE VAPC2"/>
    <property type="match status" value="1"/>
</dbReference>
<dbReference type="PANTHER" id="PTHR33653:SF1">
    <property type="entry name" value="RIBONUCLEASE VAPC2"/>
    <property type="match status" value="1"/>
</dbReference>
<keyword evidence="11" id="KW-1185">Reference proteome</keyword>
<comment type="function">
    <text evidence="8">Toxic component of a toxin-antitoxin (TA) system. An RNase.</text>
</comment>
<dbReference type="HAMAP" id="MF_00265">
    <property type="entry name" value="VapC_Nob1"/>
    <property type="match status" value="1"/>
</dbReference>
<keyword evidence="4 8" id="KW-0479">Metal-binding</keyword>
<gene>
    <name evidence="8" type="primary">vapC</name>
    <name evidence="10" type="ORF">ATK30_7423</name>
</gene>
<dbReference type="AlphaFoldDB" id="A0A2N3WRK6"/>
<dbReference type="SUPFAM" id="SSF88723">
    <property type="entry name" value="PIN domain-like"/>
    <property type="match status" value="1"/>
</dbReference>
<protein>
    <recommendedName>
        <fullName evidence="8">Ribonuclease VapC</fullName>
        <shortName evidence="8">RNase VapC</shortName>
        <ecNumber evidence="8">3.1.-.-</ecNumber>
    </recommendedName>
    <alternativeName>
        <fullName evidence="8">Toxin VapC</fullName>
    </alternativeName>
</protein>
<evidence type="ECO:0000256" key="8">
    <source>
        <dbReference type="HAMAP-Rule" id="MF_00265"/>
    </source>
</evidence>
<dbReference type="InterPro" id="IPR050556">
    <property type="entry name" value="Type_II_TA_system_RNase"/>
</dbReference>
<evidence type="ECO:0000256" key="3">
    <source>
        <dbReference type="ARBA" id="ARBA00022722"/>
    </source>
</evidence>
<dbReference type="EC" id="3.1.-.-" evidence="8"/>
<keyword evidence="8" id="KW-0800">Toxin</keyword>
<evidence type="ECO:0000256" key="5">
    <source>
        <dbReference type="ARBA" id="ARBA00022801"/>
    </source>
</evidence>
<evidence type="ECO:0000313" key="11">
    <source>
        <dbReference type="Proteomes" id="UP000233750"/>
    </source>
</evidence>
<dbReference type="InterPro" id="IPR029060">
    <property type="entry name" value="PIN-like_dom_sf"/>
</dbReference>
<dbReference type="GO" id="GO:0000287">
    <property type="term" value="F:magnesium ion binding"/>
    <property type="evidence" value="ECO:0007669"/>
    <property type="project" value="UniProtKB-UniRule"/>
</dbReference>
<evidence type="ECO:0000256" key="2">
    <source>
        <dbReference type="ARBA" id="ARBA00022649"/>
    </source>
</evidence>
<dbReference type="CDD" id="cd09871">
    <property type="entry name" value="PIN_MtVapC28-VapC30-like"/>
    <property type="match status" value="1"/>
</dbReference>
<evidence type="ECO:0000313" key="10">
    <source>
        <dbReference type="EMBL" id="PKV96473.1"/>
    </source>
</evidence>
<comment type="caution">
    <text evidence="10">The sequence shown here is derived from an EMBL/GenBank/DDBJ whole genome shotgun (WGS) entry which is preliminary data.</text>
</comment>
<comment type="similarity">
    <text evidence="7 8">Belongs to the PINc/VapC protein family.</text>
</comment>
<proteinExistence type="inferred from homology"/>
<evidence type="ECO:0000256" key="7">
    <source>
        <dbReference type="ARBA" id="ARBA00038093"/>
    </source>
</evidence>
<dbReference type="OrthoDB" id="32625at2"/>
<dbReference type="EMBL" id="PJMY01000003">
    <property type="protein sequence ID" value="PKV96473.1"/>
    <property type="molecule type" value="Genomic_DNA"/>
</dbReference>
<dbReference type="Pfam" id="PF01850">
    <property type="entry name" value="PIN"/>
    <property type="match status" value="1"/>
</dbReference>
<dbReference type="GO" id="GO:0090729">
    <property type="term" value="F:toxin activity"/>
    <property type="evidence" value="ECO:0007669"/>
    <property type="project" value="UniProtKB-KW"/>
</dbReference>
<feature type="domain" description="PIN" evidence="9">
    <location>
        <begin position="1"/>
        <end position="123"/>
    </location>
</feature>
<keyword evidence="3 8" id="KW-0540">Nuclease</keyword>
<dbReference type="Proteomes" id="UP000233750">
    <property type="component" value="Unassembled WGS sequence"/>
</dbReference>
<sequence>MIIDSSAIVAVLMDEPMAVPIARAIGGAEECRIGAPTLAETSIVLTHKEGERGATLLASFLQRRRFDILTFGEAHWRTAQTAFLRYGKGRHSAALNFGDCLTYAAAMVAGEPLLCIGDDFPHTDLELVKLEEN</sequence>
<dbReference type="RefSeq" id="WP_101439338.1">
    <property type="nucleotide sequence ID" value="NZ_PJMY01000003.1"/>
</dbReference>
<dbReference type="Gene3D" id="3.40.50.1010">
    <property type="entry name" value="5'-nuclease"/>
    <property type="match status" value="1"/>
</dbReference>
<keyword evidence="6 8" id="KW-0460">Magnesium</keyword>
<dbReference type="GO" id="GO:0016787">
    <property type="term" value="F:hydrolase activity"/>
    <property type="evidence" value="ECO:0007669"/>
    <property type="project" value="UniProtKB-KW"/>
</dbReference>
<keyword evidence="5 8" id="KW-0378">Hydrolase</keyword>
<evidence type="ECO:0000256" key="4">
    <source>
        <dbReference type="ARBA" id="ARBA00022723"/>
    </source>
</evidence>
<evidence type="ECO:0000256" key="1">
    <source>
        <dbReference type="ARBA" id="ARBA00001946"/>
    </source>
</evidence>
<accession>A0A2N3WRK6</accession>
<organism evidence="10 11">
    <name type="scientific">Amycolatopsis echigonensis</name>
    <dbReference type="NCBI Taxonomy" id="2576905"/>
    <lineage>
        <taxon>Bacteria</taxon>
        <taxon>Bacillati</taxon>
        <taxon>Actinomycetota</taxon>
        <taxon>Actinomycetes</taxon>
        <taxon>Pseudonocardiales</taxon>
        <taxon>Pseudonocardiaceae</taxon>
        <taxon>Amycolatopsis</taxon>
    </lineage>
</organism>
<dbReference type="GO" id="GO:0004540">
    <property type="term" value="F:RNA nuclease activity"/>
    <property type="evidence" value="ECO:0007669"/>
    <property type="project" value="InterPro"/>
</dbReference>
<comment type="cofactor">
    <cofactor evidence="1 8">
        <name>Mg(2+)</name>
        <dbReference type="ChEBI" id="CHEBI:18420"/>
    </cofactor>
</comment>